<reference evidence="2 3" key="1">
    <citation type="journal article" name="Sci. Rep.">
        <title>Genome-scale phylogenetic analyses confirm Olpidium as the closest living zoosporic fungus to the non-flagellated, terrestrial fungi.</title>
        <authorList>
            <person name="Chang Y."/>
            <person name="Rochon D."/>
            <person name="Sekimoto S."/>
            <person name="Wang Y."/>
            <person name="Chovatia M."/>
            <person name="Sandor L."/>
            <person name="Salamov A."/>
            <person name="Grigoriev I.V."/>
            <person name="Stajich J.E."/>
            <person name="Spatafora J.W."/>
        </authorList>
    </citation>
    <scope>NUCLEOTIDE SEQUENCE [LARGE SCALE GENOMIC DNA]</scope>
    <source>
        <strain evidence="2">S191</strain>
    </source>
</reference>
<name>A0A8H7ZR36_9FUNG</name>
<accession>A0A8H7ZR36</accession>
<comment type="caution">
    <text evidence="2">The sequence shown here is derived from an EMBL/GenBank/DDBJ whole genome shotgun (WGS) entry which is preliminary data.</text>
</comment>
<dbReference type="EMBL" id="JAEFCI010009354">
    <property type="protein sequence ID" value="KAG5457861.1"/>
    <property type="molecule type" value="Genomic_DNA"/>
</dbReference>
<keyword evidence="3" id="KW-1185">Reference proteome</keyword>
<feature type="compositionally biased region" description="Gly residues" evidence="1">
    <location>
        <begin position="48"/>
        <end position="57"/>
    </location>
</feature>
<organism evidence="2 3">
    <name type="scientific">Olpidium bornovanus</name>
    <dbReference type="NCBI Taxonomy" id="278681"/>
    <lineage>
        <taxon>Eukaryota</taxon>
        <taxon>Fungi</taxon>
        <taxon>Fungi incertae sedis</taxon>
        <taxon>Olpidiomycota</taxon>
        <taxon>Olpidiomycotina</taxon>
        <taxon>Olpidiomycetes</taxon>
        <taxon>Olpidiales</taxon>
        <taxon>Olpidiaceae</taxon>
        <taxon>Olpidium</taxon>
    </lineage>
</organism>
<protein>
    <submittedName>
        <fullName evidence="2">Uncharacterized protein</fullName>
    </submittedName>
</protein>
<sequence length="164" mass="16791">MASISCSANGTPLPDASDPVADTLAEDSEDTETPMIDLVGRAAARNGACGGGGGSPGSGEESDVPLSRRLNDARRLKREDSGEESDVPLAATLKKKKKAKPASKPDAHSDGDSDVPLAQKSRPAAVKRRKAAAKAESESESDRPQVLIPCGGALFAAAVRAQEA</sequence>
<evidence type="ECO:0000313" key="3">
    <source>
        <dbReference type="Proteomes" id="UP000673691"/>
    </source>
</evidence>
<feature type="region of interest" description="Disordered" evidence="1">
    <location>
        <begin position="1"/>
        <end position="146"/>
    </location>
</feature>
<evidence type="ECO:0000313" key="2">
    <source>
        <dbReference type="EMBL" id="KAG5457861.1"/>
    </source>
</evidence>
<dbReference type="AlphaFoldDB" id="A0A8H7ZR36"/>
<dbReference type="Proteomes" id="UP000673691">
    <property type="component" value="Unassembled WGS sequence"/>
</dbReference>
<proteinExistence type="predicted"/>
<gene>
    <name evidence="2" type="ORF">BJ554DRAFT_2020</name>
</gene>
<feature type="compositionally biased region" description="Polar residues" evidence="1">
    <location>
        <begin position="1"/>
        <end position="10"/>
    </location>
</feature>
<feature type="compositionally biased region" description="Basic and acidic residues" evidence="1">
    <location>
        <begin position="69"/>
        <end position="80"/>
    </location>
</feature>
<feature type="compositionally biased region" description="Basic and acidic residues" evidence="1">
    <location>
        <begin position="133"/>
        <end position="143"/>
    </location>
</feature>
<evidence type="ECO:0000256" key="1">
    <source>
        <dbReference type="SAM" id="MobiDB-lite"/>
    </source>
</evidence>